<organism evidence="2 3">
    <name type="scientific">Rhodopirellula baltica (strain DSM 10527 / NCIMB 13988 / SH1)</name>
    <dbReference type="NCBI Taxonomy" id="243090"/>
    <lineage>
        <taxon>Bacteria</taxon>
        <taxon>Pseudomonadati</taxon>
        <taxon>Planctomycetota</taxon>
        <taxon>Planctomycetia</taxon>
        <taxon>Pirellulales</taxon>
        <taxon>Pirellulaceae</taxon>
        <taxon>Rhodopirellula</taxon>
    </lineage>
</organism>
<evidence type="ECO:0000313" key="2">
    <source>
        <dbReference type="EMBL" id="CAD78263.1"/>
    </source>
</evidence>
<dbReference type="EMBL" id="BX294141">
    <property type="protein sequence ID" value="CAD78263.1"/>
    <property type="molecule type" value="Genomic_DNA"/>
</dbReference>
<name>Q7UGR6_RHOBA</name>
<feature type="region of interest" description="Disordered" evidence="1">
    <location>
        <begin position="42"/>
        <end position="61"/>
    </location>
</feature>
<dbReference type="STRING" id="243090.RB5061"/>
<accession>Q7UGR6</accession>
<feature type="compositionally biased region" description="Basic and acidic residues" evidence="1">
    <location>
        <begin position="49"/>
        <end position="61"/>
    </location>
</feature>
<sequence>MNIDVLESRRVTSVDCDLCSETSLPLALARWKTTYRDFKSDRLAPQSDSTHEHRTRPEFQR</sequence>
<reference evidence="2 3" key="1">
    <citation type="journal article" date="2003" name="Proc. Natl. Acad. Sci. U.S.A.">
        <title>Complete genome sequence of the marine planctomycete Pirellula sp. strain 1.</title>
        <authorList>
            <person name="Gloeckner F.O."/>
            <person name="Kube M."/>
            <person name="Bauer M."/>
            <person name="Teeling H."/>
            <person name="Lombardot T."/>
            <person name="Ludwig W."/>
            <person name="Gade D."/>
            <person name="Beck A."/>
            <person name="Borzym K."/>
            <person name="Heitmann K."/>
            <person name="Rabus R."/>
            <person name="Schlesner H."/>
            <person name="Amann R."/>
            <person name="Reinhardt R."/>
        </authorList>
    </citation>
    <scope>NUCLEOTIDE SEQUENCE [LARGE SCALE GENOMIC DNA]</scope>
    <source>
        <strain evidence="3">DSM 10527 / NCIMB 13988 / SH1</strain>
    </source>
</reference>
<dbReference type="HOGENOM" id="CLU_2919708_0_0_0"/>
<evidence type="ECO:0000313" key="3">
    <source>
        <dbReference type="Proteomes" id="UP000001025"/>
    </source>
</evidence>
<keyword evidence="3" id="KW-1185">Reference proteome</keyword>
<dbReference type="EnsemblBacteria" id="CAD78263">
    <property type="protein sequence ID" value="CAD78263"/>
    <property type="gene ID" value="RB5061"/>
</dbReference>
<gene>
    <name evidence="2" type="ordered locus">RB5061</name>
</gene>
<dbReference type="AlphaFoldDB" id="Q7UGR6"/>
<protein>
    <submittedName>
        <fullName evidence="2">Uncharacterized protein</fullName>
    </submittedName>
</protein>
<evidence type="ECO:0000256" key="1">
    <source>
        <dbReference type="SAM" id="MobiDB-lite"/>
    </source>
</evidence>
<proteinExistence type="predicted"/>
<dbReference type="KEGG" id="rba:RB5061"/>
<dbReference type="Proteomes" id="UP000001025">
    <property type="component" value="Chromosome"/>
</dbReference>
<dbReference type="InParanoid" id="Q7UGR6"/>